<dbReference type="Pfam" id="PF25019">
    <property type="entry name" value="LRR_R13L1-DRL21"/>
    <property type="match status" value="1"/>
</dbReference>
<dbReference type="InterPro" id="IPR027417">
    <property type="entry name" value="P-loop_NTPase"/>
</dbReference>
<protein>
    <recommendedName>
        <fullName evidence="11">Rx N-terminal domain-containing protein</fullName>
    </recommendedName>
</protein>
<dbReference type="InterPro" id="IPR041118">
    <property type="entry name" value="Rx_N"/>
</dbReference>
<dbReference type="GO" id="GO:0005524">
    <property type="term" value="F:ATP binding"/>
    <property type="evidence" value="ECO:0007669"/>
    <property type="project" value="UniProtKB-KW"/>
</dbReference>
<evidence type="ECO:0000259" key="7">
    <source>
        <dbReference type="Pfam" id="PF18052"/>
    </source>
</evidence>
<evidence type="ECO:0000313" key="10">
    <source>
        <dbReference type="Proteomes" id="UP000325577"/>
    </source>
</evidence>
<dbReference type="Gene3D" id="1.20.5.4130">
    <property type="match status" value="1"/>
</dbReference>
<keyword evidence="4" id="KW-0611">Plant defense</keyword>
<dbReference type="GO" id="GO:0051707">
    <property type="term" value="P:response to other organism"/>
    <property type="evidence" value="ECO:0007669"/>
    <property type="project" value="UniProtKB-ARBA"/>
</dbReference>
<dbReference type="AlphaFoldDB" id="A0A5J4ZHS0"/>
<dbReference type="PANTHER" id="PTHR36766">
    <property type="entry name" value="PLANT BROAD-SPECTRUM MILDEW RESISTANCE PROTEIN RPW8"/>
    <property type="match status" value="1"/>
</dbReference>
<dbReference type="InterPro" id="IPR006553">
    <property type="entry name" value="Leu-rich_rpt_Cys-con_subtyp"/>
</dbReference>
<dbReference type="Gene3D" id="3.40.50.300">
    <property type="entry name" value="P-loop containing nucleotide triphosphate hydrolases"/>
    <property type="match status" value="1"/>
</dbReference>
<evidence type="ECO:0000256" key="3">
    <source>
        <dbReference type="ARBA" id="ARBA00022741"/>
    </source>
</evidence>
<evidence type="ECO:0000256" key="5">
    <source>
        <dbReference type="ARBA" id="ARBA00022840"/>
    </source>
</evidence>
<dbReference type="SUPFAM" id="SSF52540">
    <property type="entry name" value="P-loop containing nucleoside triphosphate hydrolases"/>
    <property type="match status" value="1"/>
</dbReference>
<keyword evidence="3" id="KW-0547">Nucleotide-binding</keyword>
<dbReference type="Pfam" id="PF00931">
    <property type="entry name" value="NB-ARC"/>
    <property type="match status" value="1"/>
</dbReference>
<feature type="domain" description="NB-ARC" evidence="6">
    <location>
        <begin position="170"/>
        <end position="274"/>
    </location>
</feature>
<dbReference type="CDD" id="cd14798">
    <property type="entry name" value="RX-CC_like"/>
    <property type="match status" value="1"/>
</dbReference>
<proteinExistence type="predicted"/>
<dbReference type="PANTHER" id="PTHR36766:SF61">
    <property type="entry name" value="NB-ARC DOMAIN DISEASE RESISTANCE PROTEIN"/>
    <property type="match status" value="1"/>
</dbReference>
<name>A0A5J4ZHS0_9ASTE</name>
<dbReference type="GO" id="GO:0043531">
    <property type="term" value="F:ADP binding"/>
    <property type="evidence" value="ECO:0007669"/>
    <property type="project" value="InterPro"/>
</dbReference>
<dbReference type="Gene3D" id="3.80.10.10">
    <property type="entry name" value="Ribonuclease Inhibitor"/>
    <property type="match status" value="1"/>
</dbReference>
<organism evidence="9 10">
    <name type="scientific">Nyssa sinensis</name>
    <dbReference type="NCBI Taxonomy" id="561372"/>
    <lineage>
        <taxon>Eukaryota</taxon>
        <taxon>Viridiplantae</taxon>
        <taxon>Streptophyta</taxon>
        <taxon>Embryophyta</taxon>
        <taxon>Tracheophyta</taxon>
        <taxon>Spermatophyta</taxon>
        <taxon>Magnoliopsida</taxon>
        <taxon>eudicotyledons</taxon>
        <taxon>Gunneridae</taxon>
        <taxon>Pentapetalae</taxon>
        <taxon>asterids</taxon>
        <taxon>Cornales</taxon>
        <taxon>Nyssaceae</taxon>
        <taxon>Nyssa</taxon>
    </lineage>
</organism>
<evidence type="ECO:0000256" key="1">
    <source>
        <dbReference type="ARBA" id="ARBA00022614"/>
    </source>
</evidence>
<keyword evidence="1" id="KW-0433">Leucine-rich repeat</keyword>
<evidence type="ECO:0000256" key="4">
    <source>
        <dbReference type="ARBA" id="ARBA00022821"/>
    </source>
</evidence>
<reference evidence="9 10" key="1">
    <citation type="submission" date="2019-09" db="EMBL/GenBank/DDBJ databases">
        <title>A chromosome-level genome assembly of the Chinese tupelo Nyssa sinensis.</title>
        <authorList>
            <person name="Yang X."/>
            <person name="Kang M."/>
            <person name="Yang Y."/>
            <person name="Xiong H."/>
            <person name="Wang M."/>
            <person name="Zhang Z."/>
            <person name="Wang Z."/>
            <person name="Wu H."/>
            <person name="Ma T."/>
            <person name="Liu J."/>
            <person name="Xi Z."/>
        </authorList>
    </citation>
    <scope>NUCLEOTIDE SEQUENCE [LARGE SCALE GENOMIC DNA]</scope>
    <source>
        <strain evidence="9">J267</strain>
        <tissue evidence="9">Leaf</tissue>
    </source>
</reference>
<evidence type="ECO:0000313" key="9">
    <source>
        <dbReference type="EMBL" id="KAA8517088.1"/>
    </source>
</evidence>
<dbReference type="InterPro" id="IPR038005">
    <property type="entry name" value="RX-like_CC"/>
</dbReference>
<dbReference type="SMART" id="SM00367">
    <property type="entry name" value="LRR_CC"/>
    <property type="match status" value="3"/>
</dbReference>
<dbReference type="EMBL" id="CM018051">
    <property type="protein sequence ID" value="KAA8517088.1"/>
    <property type="molecule type" value="Genomic_DNA"/>
</dbReference>
<evidence type="ECO:0000259" key="6">
    <source>
        <dbReference type="Pfam" id="PF00931"/>
    </source>
</evidence>
<dbReference type="InterPro" id="IPR032675">
    <property type="entry name" value="LRR_dom_sf"/>
</dbReference>
<dbReference type="PRINTS" id="PR00364">
    <property type="entry name" value="DISEASERSIST"/>
</dbReference>
<evidence type="ECO:0000259" key="8">
    <source>
        <dbReference type="Pfam" id="PF25019"/>
    </source>
</evidence>
<dbReference type="InterPro" id="IPR002182">
    <property type="entry name" value="NB-ARC"/>
</dbReference>
<keyword evidence="10" id="KW-1185">Reference proteome</keyword>
<accession>A0A5J4ZHS0</accession>
<dbReference type="Pfam" id="PF18052">
    <property type="entry name" value="Rx_N"/>
    <property type="match status" value="1"/>
</dbReference>
<gene>
    <name evidence="9" type="ORF">F0562_017381</name>
</gene>
<dbReference type="InterPro" id="IPR056789">
    <property type="entry name" value="LRR_R13L1-DRL21"/>
</dbReference>
<dbReference type="OrthoDB" id="5279713at2759"/>
<feature type="domain" description="R13L1/DRL21-like LRR repeat region" evidence="8">
    <location>
        <begin position="373"/>
        <end position="429"/>
    </location>
</feature>
<feature type="domain" description="Disease resistance N-terminal" evidence="7">
    <location>
        <begin position="11"/>
        <end position="96"/>
    </location>
</feature>
<keyword evidence="2" id="KW-0677">Repeat</keyword>
<dbReference type="Proteomes" id="UP000325577">
    <property type="component" value="Linkage Group LG8"/>
</dbReference>
<keyword evidence="5" id="KW-0067">ATP-binding</keyword>
<sequence length="462" mass="53211">MAESFAFNIAEKVLEKLGIFVLQEICMAYGIKHDLEKIKDTITTIKAVLLDAEEKRSMNNHLNLWLEKIEDIFYGADDLLDEFEYETLRQQVANRGTIMEKVRHFFSCSNPIVFRFRMAHKIKAIKERLNEVASERSQFGLMDRDIERRVVYGVRETYSFLDSCSVIGRENDKEMIINLLMGSNDHESVSVIPIVGIGGMGKTTLAKMVYNEERVMKYFECLQTLELGGCSELKELPRNIGDLISLRFMSLTTQEETLLSNERVGSLTSLRFLCIVYCSNLVSGEGMQSLAALRTVVILYCPNLVYLPLRNLRALENLVISGCGKLDLMKMDDQRKEKDVQLGGGFNRLRFLGIFSIPHLEALPQWLQGASNTLKHIRIEFCENFTALPEWMAKFKSLQKLEISYCKKLTSLPEGMRHLTSLKEIHIDYCNELITERCQREIGEDWHKISHVPNIYLDYIKI</sequence>
<evidence type="ECO:0008006" key="11">
    <source>
        <dbReference type="Google" id="ProtNLM"/>
    </source>
</evidence>
<dbReference type="GO" id="GO:0006952">
    <property type="term" value="P:defense response"/>
    <property type="evidence" value="ECO:0007669"/>
    <property type="project" value="UniProtKB-KW"/>
</dbReference>
<dbReference type="SUPFAM" id="SSF52058">
    <property type="entry name" value="L domain-like"/>
    <property type="match status" value="1"/>
</dbReference>
<evidence type="ECO:0000256" key="2">
    <source>
        <dbReference type="ARBA" id="ARBA00022737"/>
    </source>
</evidence>